<keyword evidence="4" id="KW-1185">Reference proteome</keyword>
<accession>A0A919CJ21</accession>
<keyword evidence="1" id="KW-0378">Hydrolase</keyword>
<sequence length="391" mass="43243">MARDESGLSGIFTAAEKAAPTDSVRVVARNLTERFGAVDVSFLFLDLVGREMVRLTSVGEVDAGSRPDRTPLRGSVYEEVLNSQQIHFEPVGEDGQRLVAPVTNRGDTIGVLELTLPRFEQYMVEGVRETLHALAYIVVTDRRFTDLYHWGQRTIPMSLAAEIQHQLLPSASCCEAAQFTLAGALIPTEDIAGDTYDYALDRDILYVSITDIMGHDVKSALMANLLVGALRGARRVGHGLEEQARQAHRALVDHGDSNMATGQLMSIGLKEESAEFVNAGHPWPLRLRDGAVEEVHLEVDLPFGIDSSEPHRVQKIALRPHDRLLLFTDGMQERRAEAVDLRFLLQETAHMHPREVVRILTEEVILASRGEPADDATVLCMDWHGVGSDQD</sequence>
<dbReference type="EMBL" id="BMXL01000017">
    <property type="protein sequence ID" value="GHD29802.1"/>
    <property type="molecule type" value="Genomic_DNA"/>
</dbReference>
<dbReference type="SMART" id="SM00331">
    <property type="entry name" value="PP2C_SIG"/>
    <property type="match status" value="1"/>
</dbReference>
<dbReference type="PANTHER" id="PTHR43156">
    <property type="entry name" value="STAGE II SPORULATION PROTEIN E-RELATED"/>
    <property type="match status" value="1"/>
</dbReference>
<dbReference type="GO" id="GO:0016791">
    <property type="term" value="F:phosphatase activity"/>
    <property type="evidence" value="ECO:0007669"/>
    <property type="project" value="TreeGrafter"/>
</dbReference>
<dbReference type="SUPFAM" id="SSF81606">
    <property type="entry name" value="PP2C-like"/>
    <property type="match status" value="1"/>
</dbReference>
<evidence type="ECO:0000313" key="4">
    <source>
        <dbReference type="Proteomes" id="UP000654947"/>
    </source>
</evidence>
<gene>
    <name evidence="3" type="ORF">GCM10007147_31040</name>
</gene>
<dbReference type="AlphaFoldDB" id="A0A919CJ21"/>
<protein>
    <recommendedName>
        <fullName evidence="2">PPM-type phosphatase domain-containing protein</fullName>
    </recommendedName>
</protein>
<evidence type="ECO:0000256" key="1">
    <source>
        <dbReference type="ARBA" id="ARBA00022801"/>
    </source>
</evidence>
<proteinExistence type="predicted"/>
<dbReference type="InterPro" id="IPR052016">
    <property type="entry name" value="Bact_Sigma-Reg"/>
</dbReference>
<evidence type="ECO:0000259" key="2">
    <source>
        <dbReference type="SMART" id="SM00331"/>
    </source>
</evidence>
<dbReference type="InterPro" id="IPR001932">
    <property type="entry name" value="PPM-type_phosphatase-like_dom"/>
</dbReference>
<dbReference type="Gene3D" id="3.60.40.10">
    <property type="entry name" value="PPM-type phosphatase domain"/>
    <property type="match status" value="1"/>
</dbReference>
<dbReference type="Pfam" id="PF07228">
    <property type="entry name" value="SpoIIE"/>
    <property type="match status" value="1"/>
</dbReference>
<dbReference type="Proteomes" id="UP000654947">
    <property type="component" value="Unassembled WGS sequence"/>
</dbReference>
<reference evidence="3 4" key="1">
    <citation type="journal article" date="2014" name="Int. J. Syst. Evol. Microbiol.">
        <title>Complete genome sequence of Corynebacterium casei LMG S-19264T (=DSM 44701T), isolated from a smear-ripened cheese.</title>
        <authorList>
            <consortium name="US DOE Joint Genome Institute (JGI-PGF)"/>
            <person name="Walter F."/>
            <person name="Albersmeier A."/>
            <person name="Kalinowski J."/>
            <person name="Ruckert C."/>
        </authorList>
    </citation>
    <scope>NUCLEOTIDE SEQUENCE [LARGE SCALE GENOMIC DNA]</scope>
    <source>
        <strain evidence="3 4">KCTC 19473</strain>
    </source>
</reference>
<comment type="caution">
    <text evidence="3">The sequence shown here is derived from an EMBL/GenBank/DDBJ whole genome shotgun (WGS) entry which is preliminary data.</text>
</comment>
<dbReference type="PANTHER" id="PTHR43156:SF2">
    <property type="entry name" value="STAGE II SPORULATION PROTEIN E"/>
    <property type="match status" value="1"/>
</dbReference>
<name>A0A919CJ21_9ACTN</name>
<dbReference type="InterPro" id="IPR036457">
    <property type="entry name" value="PPM-type-like_dom_sf"/>
</dbReference>
<evidence type="ECO:0000313" key="3">
    <source>
        <dbReference type="EMBL" id="GHD29802.1"/>
    </source>
</evidence>
<organism evidence="3 4">
    <name type="scientific">Nocardiopsis kunsanensis</name>
    <dbReference type="NCBI Taxonomy" id="141693"/>
    <lineage>
        <taxon>Bacteria</taxon>
        <taxon>Bacillati</taxon>
        <taxon>Actinomycetota</taxon>
        <taxon>Actinomycetes</taxon>
        <taxon>Streptosporangiales</taxon>
        <taxon>Nocardiopsidaceae</taxon>
        <taxon>Nocardiopsis</taxon>
    </lineage>
</organism>
<dbReference type="RefSeq" id="WP_017576432.1">
    <property type="nucleotide sequence ID" value="NZ_BMXL01000017.1"/>
</dbReference>
<feature type="domain" description="PPM-type phosphatase" evidence="2">
    <location>
        <begin position="176"/>
        <end position="383"/>
    </location>
</feature>